<organism evidence="1 2">
    <name type="scientific">Emergomyces africanus</name>
    <dbReference type="NCBI Taxonomy" id="1955775"/>
    <lineage>
        <taxon>Eukaryota</taxon>
        <taxon>Fungi</taxon>
        <taxon>Dikarya</taxon>
        <taxon>Ascomycota</taxon>
        <taxon>Pezizomycotina</taxon>
        <taxon>Eurotiomycetes</taxon>
        <taxon>Eurotiomycetidae</taxon>
        <taxon>Onygenales</taxon>
        <taxon>Ajellomycetaceae</taxon>
        <taxon>Emergomyces</taxon>
    </lineage>
</organism>
<keyword evidence="2" id="KW-1185">Reference proteome</keyword>
<dbReference type="Proteomes" id="UP000091918">
    <property type="component" value="Unassembled WGS sequence"/>
</dbReference>
<proteinExistence type="predicted"/>
<evidence type="ECO:0000313" key="1">
    <source>
        <dbReference type="EMBL" id="OAX79157.1"/>
    </source>
</evidence>
<sequence>MARVIFTGAAQQTKGTEVTSRAPAMATTTVMQTPAQKVKQQQQNQSIRQDQSLALVQIMLHASFGTLFYLR</sequence>
<accession>A0A1B7NR93</accession>
<dbReference type="EMBL" id="LGUA01001133">
    <property type="protein sequence ID" value="OAX79157.1"/>
    <property type="molecule type" value="Genomic_DNA"/>
</dbReference>
<dbReference type="AlphaFoldDB" id="A0A1B7NR93"/>
<comment type="caution">
    <text evidence="1">The sequence shown here is derived from an EMBL/GenBank/DDBJ whole genome shotgun (WGS) entry which is preliminary data.</text>
</comment>
<name>A0A1B7NR93_9EURO</name>
<evidence type="ECO:0000313" key="2">
    <source>
        <dbReference type="Proteomes" id="UP000091918"/>
    </source>
</evidence>
<gene>
    <name evidence="1" type="ORF">ACJ72_06522</name>
</gene>
<reference evidence="1 2" key="1">
    <citation type="submission" date="2015-07" db="EMBL/GenBank/DDBJ databases">
        <title>Emmonsia species relationships and genome sequence.</title>
        <authorList>
            <person name="Cuomo C.A."/>
            <person name="Schwartz I.S."/>
            <person name="Kenyon C."/>
            <person name="de Hoog G.S."/>
            <person name="Govender N.P."/>
            <person name="Botha A."/>
            <person name="Moreno L."/>
            <person name="de Vries M."/>
            <person name="Munoz J.F."/>
            <person name="Stielow J.B."/>
        </authorList>
    </citation>
    <scope>NUCLEOTIDE SEQUENCE [LARGE SCALE GENOMIC DNA]</scope>
    <source>
        <strain evidence="1 2">CBS 136260</strain>
    </source>
</reference>
<dbReference type="STRING" id="1658172.A0A1B7NR93"/>
<protein>
    <submittedName>
        <fullName evidence="1">Uncharacterized protein</fullName>
    </submittedName>
</protein>